<dbReference type="PANTHER" id="PTHR10039">
    <property type="entry name" value="AMELOGENIN"/>
    <property type="match status" value="1"/>
</dbReference>
<dbReference type="Gene3D" id="3.40.50.300">
    <property type="entry name" value="P-loop containing nucleotide triphosphate hydrolases"/>
    <property type="match status" value="1"/>
</dbReference>
<evidence type="ECO:0000256" key="1">
    <source>
        <dbReference type="ARBA" id="ARBA00022737"/>
    </source>
</evidence>
<dbReference type="SUPFAM" id="SSF52540">
    <property type="entry name" value="P-loop containing nucleoside triphosphate hydrolases"/>
    <property type="match status" value="1"/>
</dbReference>
<dbReference type="InterPro" id="IPR056884">
    <property type="entry name" value="NPHP3-like_N"/>
</dbReference>
<gene>
    <name evidence="3" type="ORF">OHK93_006881</name>
</gene>
<sequence>MGDQKYGLIELYAPPERQKIKAHIVFVHGLFGHALNTWTAKASDPLKEPICWPRTLLPPVIPNTKIFSYGYDADVDGVLLSAGQNTIHQNAQNLLSDLADLRNSPSEQETPLIFVAHSLGGIVVKDVVEADSAKVGNEKEEVGSIPADHSNMTKFGSNNDIGFKRVSSQLQRWVEGVRQHDENLLDSLDDTAARARISQVQHAHQQTFQWVFDPAVVSFKYWLRSTEPDVSPMYWIQGKPGSGKSTLMKFALRNERLLQSLSGNNDIKWVIAAFFFHDRGSEIQKSLVGMFKQLLGSILQQAPELNRFALGHYRDLMKAQRTERPTWDLESLEAAMLAIVRQRDVPVRIFLMLDALDEYHGDNDVLVTLLKTMVDNAADRSVGLKLCLASRSWTVFQHHFRKCPGFAIHDHTQRDNRTYVEARLDIDEDASEGKESRMHKLRLVNHVADKAFGVFIWVRLVMDLISKGARDGTPYPVLEEMASQMPQELEELYADTLRRVEPDYSVEAYRMLQITLCSLVPLSVEDFVHINFLNADHPNHRTGQSKASQDAILVSSSNLENWIARVAVVYWRFRADQVKSMTCTQAIWKVIQLFYAIPISRYNSFIRL</sequence>
<dbReference type="Gene3D" id="3.40.50.1820">
    <property type="entry name" value="alpha/beta hydrolase"/>
    <property type="match status" value="1"/>
</dbReference>
<accession>A0AA43QJD9</accession>
<protein>
    <recommendedName>
        <fullName evidence="2">Nephrocystin 3-like N-terminal domain-containing protein</fullName>
    </recommendedName>
</protein>
<dbReference type="AlphaFoldDB" id="A0AA43QJD9"/>
<comment type="caution">
    <text evidence="3">The sequence shown here is derived from an EMBL/GenBank/DDBJ whole genome shotgun (WGS) entry which is preliminary data.</text>
</comment>
<evidence type="ECO:0000313" key="4">
    <source>
        <dbReference type="Proteomes" id="UP001161017"/>
    </source>
</evidence>
<dbReference type="InterPro" id="IPR029058">
    <property type="entry name" value="AB_hydrolase_fold"/>
</dbReference>
<dbReference type="PANTHER" id="PTHR10039:SF5">
    <property type="entry name" value="NACHT DOMAIN-CONTAINING PROTEIN"/>
    <property type="match status" value="1"/>
</dbReference>
<dbReference type="SUPFAM" id="SSF53474">
    <property type="entry name" value="alpha/beta-Hydrolases"/>
    <property type="match status" value="1"/>
</dbReference>
<organism evidence="3 4">
    <name type="scientific">Ramalina farinacea</name>
    <dbReference type="NCBI Taxonomy" id="258253"/>
    <lineage>
        <taxon>Eukaryota</taxon>
        <taxon>Fungi</taxon>
        <taxon>Dikarya</taxon>
        <taxon>Ascomycota</taxon>
        <taxon>Pezizomycotina</taxon>
        <taxon>Lecanoromycetes</taxon>
        <taxon>OSLEUM clade</taxon>
        <taxon>Lecanoromycetidae</taxon>
        <taxon>Lecanorales</taxon>
        <taxon>Lecanorineae</taxon>
        <taxon>Ramalinaceae</taxon>
        <taxon>Ramalina</taxon>
    </lineage>
</organism>
<reference evidence="3" key="1">
    <citation type="journal article" date="2023" name="Genome Biol. Evol.">
        <title>First Whole Genome Sequence and Flow Cytometry Genome Size Data for the Lichen-Forming Fungus Ramalina farinacea (Ascomycota).</title>
        <authorList>
            <person name="Llewellyn T."/>
            <person name="Mian S."/>
            <person name="Hill R."/>
            <person name="Leitch I.J."/>
            <person name="Gaya E."/>
        </authorList>
    </citation>
    <scope>NUCLEOTIDE SEQUENCE</scope>
    <source>
        <strain evidence="3">LIQ254RAFAR</strain>
    </source>
</reference>
<dbReference type="InterPro" id="IPR027417">
    <property type="entry name" value="P-loop_NTPase"/>
</dbReference>
<dbReference type="Proteomes" id="UP001161017">
    <property type="component" value="Unassembled WGS sequence"/>
</dbReference>
<evidence type="ECO:0000313" key="3">
    <source>
        <dbReference type="EMBL" id="MDI1487611.1"/>
    </source>
</evidence>
<keyword evidence="1" id="KW-0677">Repeat</keyword>
<keyword evidence="4" id="KW-1185">Reference proteome</keyword>
<evidence type="ECO:0000259" key="2">
    <source>
        <dbReference type="Pfam" id="PF24883"/>
    </source>
</evidence>
<name>A0AA43QJD9_9LECA</name>
<proteinExistence type="predicted"/>
<feature type="domain" description="Nephrocystin 3-like N-terminal" evidence="2">
    <location>
        <begin position="207"/>
        <end position="391"/>
    </location>
</feature>
<dbReference type="Pfam" id="PF24883">
    <property type="entry name" value="NPHP3_N"/>
    <property type="match status" value="1"/>
</dbReference>
<dbReference type="EMBL" id="JAPUFD010000006">
    <property type="protein sequence ID" value="MDI1487611.1"/>
    <property type="molecule type" value="Genomic_DNA"/>
</dbReference>